<dbReference type="GO" id="GO:0016846">
    <property type="term" value="F:carbon-sulfur lyase activity"/>
    <property type="evidence" value="ECO:0007669"/>
    <property type="project" value="InterPro"/>
</dbReference>
<proteinExistence type="inferred from homology"/>
<dbReference type="RefSeq" id="WP_062948188.1">
    <property type="nucleotide sequence ID" value="NZ_LPVY01000002.1"/>
</dbReference>
<name>A0A154LCL7_9PROT</name>
<evidence type="ECO:0000259" key="4">
    <source>
        <dbReference type="PROSITE" id="PS51891"/>
    </source>
</evidence>
<evidence type="ECO:0000313" key="6">
    <source>
        <dbReference type="Proteomes" id="UP000076335"/>
    </source>
</evidence>
<gene>
    <name evidence="5" type="ORF">AUP42_09585</name>
</gene>
<evidence type="ECO:0000256" key="2">
    <source>
        <dbReference type="ARBA" id="ARBA00022723"/>
    </source>
</evidence>
<dbReference type="GO" id="GO:0046872">
    <property type="term" value="F:metal ion binding"/>
    <property type="evidence" value="ECO:0007669"/>
    <property type="project" value="UniProtKB-KW"/>
</dbReference>
<dbReference type="Pfam" id="PF04828">
    <property type="entry name" value="GFA"/>
    <property type="match status" value="1"/>
</dbReference>
<evidence type="ECO:0000313" key="5">
    <source>
        <dbReference type="EMBL" id="KZB69130.1"/>
    </source>
</evidence>
<evidence type="ECO:0000256" key="3">
    <source>
        <dbReference type="ARBA" id="ARBA00022833"/>
    </source>
</evidence>
<dbReference type="AlphaFoldDB" id="A0A154LCL7"/>
<keyword evidence="3" id="KW-0862">Zinc</keyword>
<dbReference type="InterPro" id="IPR006913">
    <property type="entry name" value="CENP-V/GFA"/>
</dbReference>
<dbReference type="InterPro" id="IPR011057">
    <property type="entry name" value="Mss4-like_sf"/>
</dbReference>
<dbReference type="EMBL" id="LPVY01000002">
    <property type="protein sequence ID" value="KZB69130.1"/>
    <property type="molecule type" value="Genomic_DNA"/>
</dbReference>
<accession>A0A154LCL7</accession>
<organism evidence="5 6">
    <name type="scientific">Thalassospira lucentensis</name>
    <dbReference type="NCBI Taxonomy" id="168935"/>
    <lineage>
        <taxon>Bacteria</taxon>
        <taxon>Pseudomonadati</taxon>
        <taxon>Pseudomonadota</taxon>
        <taxon>Alphaproteobacteria</taxon>
        <taxon>Rhodospirillales</taxon>
        <taxon>Thalassospiraceae</taxon>
        <taxon>Thalassospira</taxon>
    </lineage>
</organism>
<dbReference type="Gene3D" id="2.170.150.70">
    <property type="match status" value="1"/>
</dbReference>
<evidence type="ECO:0000256" key="1">
    <source>
        <dbReference type="ARBA" id="ARBA00005495"/>
    </source>
</evidence>
<comment type="similarity">
    <text evidence="1">Belongs to the Gfa family.</text>
</comment>
<dbReference type="InterPro" id="IPR052355">
    <property type="entry name" value="CENP-V-like"/>
</dbReference>
<dbReference type="SUPFAM" id="SSF51316">
    <property type="entry name" value="Mss4-like"/>
    <property type="match status" value="1"/>
</dbReference>
<feature type="domain" description="CENP-V/GFA" evidence="4">
    <location>
        <begin position="6"/>
        <end position="118"/>
    </location>
</feature>
<dbReference type="Proteomes" id="UP000076335">
    <property type="component" value="Unassembled WGS sequence"/>
</dbReference>
<dbReference type="PANTHER" id="PTHR28620">
    <property type="entry name" value="CENTROMERE PROTEIN V"/>
    <property type="match status" value="1"/>
</dbReference>
<dbReference type="PROSITE" id="PS51891">
    <property type="entry name" value="CENP_V_GFA"/>
    <property type="match status" value="1"/>
</dbReference>
<keyword evidence="2" id="KW-0479">Metal-binding</keyword>
<dbReference type="OrthoDB" id="7159017at2"/>
<comment type="caution">
    <text evidence="5">The sequence shown here is derived from an EMBL/GenBank/DDBJ whole genome shotgun (WGS) entry which is preliminary data.</text>
</comment>
<dbReference type="PANTHER" id="PTHR28620:SF1">
    <property type="entry name" value="CENP-V_GFA DOMAIN-CONTAINING PROTEIN"/>
    <property type="match status" value="1"/>
</dbReference>
<sequence length="119" mass="13109">MSEKSYTGGCQCGAVRYAVDKLDLDHTITCNCSRCQKLGSVLAFTPRDNFVLKSGESNLTEYLFNARKISHQFCKTCGIQSFAYGEMPDGAKMAAINVNCLDDVDPRSLTPHHVDGKDH</sequence>
<reference evidence="5 6" key="1">
    <citation type="submission" date="2015-12" db="EMBL/GenBank/DDBJ databases">
        <title>Genome sequence of Thalassospira lucentensis MCCC 1A02072.</title>
        <authorList>
            <person name="Lu L."/>
            <person name="Lai Q."/>
            <person name="Shao Z."/>
            <person name="Qian P."/>
        </authorList>
    </citation>
    <scope>NUCLEOTIDE SEQUENCE [LARGE SCALE GENOMIC DNA]</scope>
    <source>
        <strain evidence="5 6">MCCC 1A02072</strain>
    </source>
</reference>
<protein>
    <submittedName>
        <fullName evidence="5">Aldehyde-activating protein</fullName>
    </submittedName>
</protein>